<dbReference type="EMBL" id="SMLL01000004">
    <property type="protein sequence ID" value="TFY99759.1"/>
    <property type="molecule type" value="Genomic_DNA"/>
</dbReference>
<dbReference type="OrthoDB" id="4196845at2"/>
<dbReference type="GO" id="GO:0051213">
    <property type="term" value="F:dioxygenase activity"/>
    <property type="evidence" value="ECO:0007669"/>
    <property type="project" value="UniProtKB-KW"/>
</dbReference>
<dbReference type="InterPro" id="IPR011051">
    <property type="entry name" value="RmlC_Cupin_sf"/>
</dbReference>
<dbReference type="AlphaFoldDB" id="A0A4Z0BMW5"/>
<dbReference type="RefSeq" id="WP_135285302.1">
    <property type="nucleotide sequence ID" value="NZ_SMLL01000004.1"/>
</dbReference>
<dbReference type="InterPro" id="IPR014710">
    <property type="entry name" value="RmlC-like_jellyroll"/>
</dbReference>
<keyword evidence="1" id="KW-0223">Dioxygenase</keyword>
<keyword evidence="5" id="KW-1185">Reference proteome</keyword>
<organism evidence="4 5">
    <name type="scientific">Ramlibacter rhizophilus</name>
    <dbReference type="NCBI Taxonomy" id="1781167"/>
    <lineage>
        <taxon>Bacteria</taxon>
        <taxon>Pseudomonadati</taxon>
        <taxon>Pseudomonadota</taxon>
        <taxon>Betaproteobacteria</taxon>
        <taxon>Burkholderiales</taxon>
        <taxon>Comamonadaceae</taxon>
        <taxon>Ramlibacter</taxon>
    </lineage>
</organism>
<dbReference type="Gene3D" id="2.60.120.10">
    <property type="entry name" value="Jelly Rolls"/>
    <property type="match status" value="1"/>
</dbReference>
<proteinExistence type="predicted"/>
<reference evidence="4 5" key="1">
    <citation type="submission" date="2019-03" db="EMBL/GenBank/DDBJ databases">
        <title>Ramlibacter rhizophilus CCTCC AB2015357, whole genome shotgun sequence.</title>
        <authorList>
            <person name="Zhang X."/>
            <person name="Feng G."/>
            <person name="Zhu H."/>
        </authorList>
    </citation>
    <scope>NUCLEOTIDE SEQUENCE [LARGE SCALE GENOMIC DNA]</scope>
    <source>
        <strain evidence="4 5">CCTCC AB2015357</strain>
    </source>
</reference>
<accession>A0A4Z0BMW5</accession>
<sequence length="335" mass="37030">MNFSEDSSCEAGPVGTVEELIEDIAQVHCVPGWIRHPRPLMWPRPRSSFVPAHWQYSRIRPALVAAGRVIGTDQAERRNFILRNPVEGNDFGTTRTLIGAYQSILPGERARAHRHSPHALRVILESRGSYSVVDGRKHPMETGDIVLTPGGCWHGHGHEGTEQAFWFDCLDIPLVHLLEPMASEEHPQGWEAEVTEEASSAMRFAWADTQQALQAQAASETPGQSRLFGATVELPAPSMPTIGIKVHRMAAGWQGAPYRHSASSIFVVLQGRGTSELGEARFDWAFGDVIAAPMAVPLRHRADKEAVIVELTDEKLMRHCGYYRLELLEAQGGAQ</sequence>
<dbReference type="Pfam" id="PF07883">
    <property type="entry name" value="Cupin_2"/>
    <property type="match status" value="1"/>
</dbReference>
<dbReference type="InterPro" id="IPR013096">
    <property type="entry name" value="Cupin_2"/>
</dbReference>
<feature type="domain" description="Cupin type-2" evidence="3">
    <location>
        <begin position="102"/>
        <end position="168"/>
    </location>
</feature>
<evidence type="ECO:0000313" key="5">
    <source>
        <dbReference type="Proteomes" id="UP000297564"/>
    </source>
</evidence>
<dbReference type="CDD" id="cd02216">
    <property type="entry name" value="cupin_GDO-like_N"/>
    <property type="match status" value="1"/>
</dbReference>
<dbReference type="InterPro" id="IPR047183">
    <property type="entry name" value="GDO-like"/>
</dbReference>
<dbReference type="PANTHER" id="PTHR41517">
    <property type="entry name" value="1,2-DIOXYGENASE PROTEIN-RELATED"/>
    <property type="match status" value="1"/>
</dbReference>
<dbReference type="Proteomes" id="UP000297564">
    <property type="component" value="Unassembled WGS sequence"/>
</dbReference>
<evidence type="ECO:0000259" key="3">
    <source>
        <dbReference type="Pfam" id="PF07883"/>
    </source>
</evidence>
<name>A0A4Z0BMW5_9BURK</name>
<dbReference type="SUPFAM" id="SSF51182">
    <property type="entry name" value="RmlC-like cupins"/>
    <property type="match status" value="1"/>
</dbReference>
<evidence type="ECO:0000256" key="2">
    <source>
        <dbReference type="ARBA" id="ARBA00023002"/>
    </source>
</evidence>
<gene>
    <name evidence="4" type="ORF">EZ242_11505</name>
</gene>
<dbReference type="PANTHER" id="PTHR41517:SF1">
    <property type="entry name" value="CUPIN"/>
    <property type="match status" value="1"/>
</dbReference>
<evidence type="ECO:0000256" key="1">
    <source>
        <dbReference type="ARBA" id="ARBA00022964"/>
    </source>
</evidence>
<evidence type="ECO:0000313" key="4">
    <source>
        <dbReference type="EMBL" id="TFY99759.1"/>
    </source>
</evidence>
<protein>
    <submittedName>
        <fullName evidence="4">Cupin domain-containing protein</fullName>
    </submittedName>
</protein>
<keyword evidence="2" id="KW-0560">Oxidoreductase</keyword>
<comment type="caution">
    <text evidence="4">The sequence shown here is derived from an EMBL/GenBank/DDBJ whole genome shotgun (WGS) entry which is preliminary data.</text>
</comment>